<gene>
    <name evidence="3" type="ORF">Sxan_25600</name>
</gene>
<keyword evidence="4" id="KW-1185">Reference proteome</keyword>
<dbReference type="EMBL" id="BNEE01000006">
    <property type="protein sequence ID" value="GHI85196.1"/>
    <property type="molecule type" value="Genomic_DNA"/>
</dbReference>
<organism evidence="3 4">
    <name type="scientific">Streptomyces xanthophaeus</name>
    <dbReference type="NCBI Taxonomy" id="67385"/>
    <lineage>
        <taxon>Bacteria</taxon>
        <taxon>Bacillati</taxon>
        <taxon>Actinomycetota</taxon>
        <taxon>Actinomycetes</taxon>
        <taxon>Kitasatosporales</taxon>
        <taxon>Streptomycetaceae</taxon>
        <taxon>Streptomyces</taxon>
    </lineage>
</organism>
<evidence type="ECO:0000313" key="4">
    <source>
        <dbReference type="Proteomes" id="UP000600026"/>
    </source>
</evidence>
<evidence type="ECO:0000313" key="3">
    <source>
        <dbReference type="EMBL" id="GHI85196.1"/>
    </source>
</evidence>
<keyword evidence="2" id="KW-0732">Signal</keyword>
<dbReference type="AlphaFoldDB" id="A0A919GYV1"/>
<feature type="signal peptide" evidence="2">
    <location>
        <begin position="1"/>
        <end position="19"/>
    </location>
</feature>
<evidence type="ECO:0000256" key="2">
    <source>
        <dbReference type="SAM" id="SignalP"/>
    </source>
</evidence>
<proteinExistence type="predicted"/>
<evidence type="ECO:0000256" key="1">
    <source>
        <dbReference type="SAM" id="MobiDB-lite"/>
    </source>
</evidence>
<reference evidence="3" key="1">
    <citation type="submission" date="2020-09" db="EMBL/GenBank/DDBJ databases">
        <title>Whole genome shotgun sequence of Streptomyces xanthophaeus NBRC 12829.</title>
        <authorList>
            <person name="Komaki H."/>
            <person name="Tamura T."/>
        </authorList>
    </citation>
    <scope>NUCLEOTIDE SEQUENCE</scope>
    <source>
        <strain evidence="3">NBRC 12829</strain>
    </source>
</reference>
<accession>A0A919GYV1</accession>
<sequence>MLVAGAVLAGVATALPAQAASASAPAPAPAAGKGCKPGIRVLDSLPGPGEAPYPWAATTAVKGLGPLGLAVGRSQNRPVYWLGTSVRPVPLPAGYTAGAVEAVNRFGVMVGNLTGPGKPPVAFRYFPGARAVTLLPGGEQANDINDKGHIVGHRHSDPWHVIGVEWVGTTVRRELALPPQVTGLADVTGINEAGQIVGRGTGVVDEYWYETGLVWPAAKESPAQELQPFYPGDTYSTYVPNDIDDKGRISGTYEYSRLITSNGVTWQPPYTETTYAPNLGERTRGSFEDVSPTTGVSVGTASDSNMVGPFPPDTAPPHQATLWKGAGPTLALPRLAPTGHSGAFTVSDDDRVGGFAVDAGGVMHPVVWTCASKQAYEPAPAPAP</sequence>
<feature type="region of interest" description="Disordered" evidence="1">
    <location>
        <begin position="275"/>
        <end position="294"/>
    </location>
</feature>
<feature type="chain" id="PRO_5038032951" evidence="2">
    <location>
        <begin position="20"/>
        <end position="384"/>
    </location>
</feature>
<protein>
    <submittedName>
        <fullName evidence="3">Uncharacterized protein</fullName>
    </submittedName>
</protein>
<comment type="caution">
    <text evidence="3">The sequence shown here is derived from an EMBL/GenBank/DDBJ whole genome shotgun (WGS) entry which is preliminary data.</text>
</comment>
<name>A0A919GYV1_9ACTN</name>
<dbReference type="Proteomes" id="UP000600026">
    <property type="component" value="Unassembled WGS sequence"/>
</dbReference>